<gene>
    <name evidence="8" type="ORF">BCL74_0641</name>
</gene>
<keyword evidence="2" id="KW-0479">Metal-binding</keyword>
<evidence type="ECO:0000313" key="8">
    <source>
        <dbReference type="EMBL" id="RKQ72871.1"/>
    </source>
</evidence>
<dbReference type="GO" id="GO:0016491">
    <property type="term" value="F:oxidoreductase activity"/>
    <property type="evidence" value="ECO:0007669"/>
    <property type="project" value="UniProtKB-KW"/>
</dbReference>
<name>A0A420WPA2_9PROT</name>
<sequence>MTAHPIKLTVNGRKVSGQAEPRTHLADFLRGELGLTGTHLGCEQGVCGACTVLVDGMPQRSCLTFAVSCNGDDIRTVEGFDSDPVMAELREAFAAHHALQCGYCTPGMLVTARDIVTRLGDVDEETIRRELSGNICRCTGYVGIVGAIRQVAKGRQPQPQNWSFEARAETAAASVAVESAPVAPAAAPMDFSTSGDGFSVLTQQVTVPAPADQVWAALGDIRRMAACLPGASVDTVEGGRVTGSLTVSFGPIKASFAGEGEVARDDSSRTGTVKGRGRDAKGGSSAAGEIAYTVLAEGEGTRIDVTVRYKLTGPLAQFGRSALVTDFARRMTETFAANLTAMLTGGEAQAPAKAELNLASLIWQVLRDRLRRLFGG</sequence>
<dbReference type="PROSITE" id="PS51085">
    <property type="entry name" value="2FE2S_FER_2"/>
    <property type="match status" value="1"/>
</dbReference>
<dbReference type="Gene3D" id="3.10.20.30">
    <property type="match status" value="1"/>
</dbReference>
<dbReference type="SUPFAM" id="SSF47741">
    <property type="entry name" value="CO dehydrogenase ISP C-domain like"/>
    <property type="match status" value="1"/>
</dbReference>
<dbReference type="EMBL" id="RBIG01000001">
    <property type="protein sequence ID" value="RKQ72871.1"/>
    <property type="molecule type" value="Genomic_DNA"/>
</dbReference>
<dbReference type="CDD" id="cd00207">
    <property type="entry name" value="fer2"/>
    <property type="match status" value="1"/>
</dbReference>
<dbReference type="InterPro" id="IPR051452">
    <property type="entry name" value="Diverse_Oxidoreductases"/>
</dbReference>
<dbReference type="InterPro" id="IPR010419">
    <property type="entry name" value="CO_DH_gsu"/>
</dbReference>
<dbReference type="InterPro" id="IPR012675">
    <property type="entry name" value="Beta-grasp_dom_sf"/>
</dbReference>
<dbReference type="Pfam" id="PF06240">
    <property type="entry name" value="COXG"/>
    <property type="match status" value="1"/>
</dbReference>
<dbReference type="InterPro" id="IPR001041">
    <property type="entry name" value="2Fe-2S_ferredoxin-type"/>
</dbReference>
<reference evidence="8 9" key="1">
    <citation type="submission" date="2018-10" db="EMBL/GenBank/DDBJ databases">
        <title>Comparative analysis of microorganisms from saline springs in Andes Mountain Range, Colombia.</title>
        <authorList>
            <person name="Rubin E."/>
        </authorList>
    </citation>
    <scope>NUCLEOTIDE SEQUENCE [LARGE SCALE GENOMIC DNA]</scope>
    <source>
        <strain evidence="8 9">USBA 36</strain>
    </source>
</reference>
<dbReference type="PANTHER" id="PTHR44379">
    <property type="entry name" value="OXIDOREDUCTASE WITH IRON-SULFUR SUBUNIT"/>
    <property type="match status" value="1"/>
</dbReference>
<evidence type="ECO:0000256" key="5">
    <source>
        <dbReference type="ARBA" id="ARBA00023014"/>
    </source>
</evidence>
<feature type="domain" description="2Fe-2S ferredoxin-type" evidence="7">
    <location>
        <begin position="4"/>
        <end position="80"/>
    </location>
</feature>
<dbReference type="InterPro" id="IPR036884">
    <property type="entry name" value="2Fe-2S-bd_dom_sf"/>
</dbReference>
<evidence type="ECO:0000313" key="9">
    <source>
        <dbReference type="Proteomes" id="UP000277424"/>
    </source>
</evidence>
<evidence type="ECO:0000256" key="3">
    <source>
        <dbReference type="ARBA" id="ARBA00023002"/>
    </source>
</evidence>
<dbReference type="InterPro" id="IPR036010">
    <property type="entry name" value="2Fe-2S_ferredoxin-like_sf"/>
</dbReference>
<dbReference type="GO" id="GO:0051537">
    <property type="term" value="F:2 iron, 2 sulfur cluster binding"/>
    <property type="evidence" value="ECO:0007669"/>
    <property type="project" value="UniProtKB-KW"/>
</dbReference>
<organism evidence="8 9">
    <name type="scientific">Oceanibaculum indicum</name>
    <dbReference type="NCBI Taxonomy" id="526216"/>
    <lineage>
        <taxon>Bacteria</taxon>
        <taxon>Pseudomonadati</taxon>
        <taxon>Pseudomonadota</taxon>
        <taxon>Alphaproteobacteria</taxon>
        <taxon>Rhodospirillales</taxon>
        <taxon>Oceanibaculaceae</taxon>
        <taxon>Oceanibaculum</taxon>
    </lineage>
</organism>
<keyword evidence="3" id="KW-0560">Oxidoreductase</keyword>
<keyword evidence="4" id="KW-0408">Iron</keyword>
<dbReference type="SUPFAM" id="SSF55961">
    <property type="entry name" value="Bet v1-like"/>
    <property type="match status" value="1"/>
</dbReference>
<evidence type="ECO:0000256" key="6">
    <source>
        <dbReference type="SAM" id="MobiDB-lite"/>
    </source>
</evidence>
<dbReference type="Proteomes" id="UP000277424">
    <property type="component" value="Unassembled WGS sequence"/>
</dbReference>
<proteinExistence type="predicted"/>
<feature type="region of interest" description="Disordered" evidence="6">
    <location>
        <begin position="260"/>
        <end position="284"/>
    </location>
</feature>
<protein>
    <submittedName>
        <fullName evidence="8">Carbon-monoxide dehydrogenase small subunit</fullName>
    </submittedName>
</protein>
<dbReference type="InterPro" id="IPR002888">
    <property type="entry name" value="2Fe-2S-bd"/>
</dbReference>
<dbReference type="RefSeq" id="WP_121217505.1">
    <property type="nucleotide sequence ID" value="NZ_RBIG01000001.1"/>
</dbReference>
<dbReference type="AlphaFoldDB" id="A0A420WPA2"/>
<dbReference type="PANTHER" id="PTHR44379:SF8">
    <property type="entry name" value="XANTHINE DEHYDROGENASE IRON-SULFUR-BINDING SUBUNIT XDHC-RELATED"/>
    <property type="match status" value="1"/>
</dbReference>
<dbReference type="Pfam" id="PF01799">
    <property type="entry name" value="Fer2_2"/>
    <property type="match status" value="1"/>
</dbReference>
<dbReference type="InterPro" id="IPR006058">
    <property type="entry name" value="2Fe2S_fd_BS"/>
</dbReference>
<dbReference type="Pfam" id="PF00111">
    <property type="entry name" value="Fer2"/>
    <property type="match status" value="1"/>
</dbReference>
<dbReference type="InterPro" id="IPR023393">
    <property type="entry name" value="START-like_dom_sf"/>
</dbReference>
<accession>A0A420WPA2</accession>
<evidence type="ECO:0000256" key="2">
    <source>
        <dbReference type="ARBA" id="ARBA00022723"/>
    </source>
</evidence>
<comment type="caution">
    <text evidence="8">The sequence shown here is derived from an EMBL/GenBank/DDBJ whole genome shotgun (WGS) entry which is preliminary data.</text>
</comment>
<evidence type="ECO:0000256" key="1">
    <source>
        <dbReference type="ARBA" id="ARBA00022714"/>
    </source>
</evidence>
<dbReference type="FunFam" id="3.10.20.30:FF:000020">
    <property type="entry name" value="Xanthine dehydrogenase iron-sulfur subunit"/>
    <property type="match status" value="1"/>
</dbReference>
<dbReference type="GO" id="GO:0046872">
    <property type="term" value="F:metal ion binding"/>
    <property type="evidence" value="ECO:0007669"/>
    <property type="project" value="UniProtKB-KW"/>
</dbReference>
<dbReference type="Gene3D" id="3.30.530.20">
    <property type="match status" value="1"/>
</dbReference>
<dbReference type="PROSITE" id="PS00197">
    <property type="entry name" value="2FE2S_FER_1"/>
    <property type="match status" value="1"/>
</dbReference>
<evidence type="ECO:0000259" key="7">
    <source>
        <dbReference type="PROSITE" id="PS51085"/>
    </source>
</evidence>
<dbReference type="OrthoDB" id="8417304at2"/>
<dbReference type="CDD" id="cd07823">
    <property type="entry name" value="SRPBCC_5"/>
    <property type="match status" value="1"/>
</dbReference>
<dbReference type="Gene3D" id="1.10.150.120">
    <property type="entry name" value="[2Fe-2S]-binding domain"/>
    <property type="match status" value="1"/>
</dbReference>
<keyword evidence="5" id="KW-0411">Iron-sulfur</keyword>
<evidence type="ECO:0000256" key="4">
    <source>
        <dbReference type="ARBA" id="ARBA00023004"/>
    </source>
</evidence>
<dbReference type="SUPFAM" id="SSF54292">
    <property type="entry name" value="2Fe-2S ferredoxin-like"/>
    <property type="match status" value="1"/>
</dbReference>
<keyword evidence="1" id="KW-0001">2Fe-2S</keyword>